<dbReference type="CDD" id="cd07233">
    <property type="entry name" value="GlxI_Zn"/>
    <property type="match status" value="1"/>
</dbReference>
<comment type="caution">
    <text evidence="2">The sequence shown here is derived from an EMBL/GenBank/DDBJ whole genome shotgun (WGS) entry which is preliminary data.</text>
</comment>
<dbReference type="EMBL" id="MCGR01000037">
    <property type="protein sequence ID" value="ORY75625.1"/>
    <property type="molecule type" value="Genomic_DNA"/>
</dbReference>
<dbReference type="Gene3D" id="3.10.180.10">
    <property type="entry name" value="2,3-Dihydroxybiphenyl 1,2-Dioxygenase, domain 1"/>
    <property type="match status" value="1"/>
</dbReference>
<dbReference type="InterPro" id="IPR037523">
    <property type="entry name" value="VOC_core"/>
</dbReference>
<feature type="non-terminal residue" evidence="2">
    <location>
        <position position="1"/>
    </location>
</feature>
<dbReference type="PANTHER" id="PTHR10374:SF19">
    <property type="entry name" value="LYASE (GLO1), PUTATIVE (AFU_ORTHOLOGUE AFUA_2G13550)-RELATED"/>
    <property type="match status" value="1"/>
</dbReference>
<keyword evidence="2" id="KW-0560">Oxidoreductase</keyword>
<gene>
    <name evidence="2" type="ORF">BCR35DRAFT_267758</name>
</gene>
<evidence type="ECO:0000259" key="1">
    <source>
        <dbReference type="PROSITE" id="PS51819"/>
    </source>
</evidence>
<dbReference type="PROSITE" id="PS51819">
    <property type="entry name" value="VOC"/>
    <property type="match status" value="1"/>
</dbReference>
<keyword evidence="2" id="KW-0223">Dioxygenase</keyword>
<organism evidence="2 3">
    <name type="scientific">Leucosporidium creatinivorum</name>
    <dbReference type="NCBI Taxonomy" id="106004"/>
    <lineage>
        <taxon>Eukaryota</taxon>
        <taxon>Fungi</taxon>
        <taxon>Dikarya</taxon>
        <taxon>Basidiomycota</taxon>
        <taxon>Pucciniomycotina</taxon>
        <taxon>Microbotryomycetes</taxon>
        <taxon>Leucosporidiales</taxon>
        <taxon>Leucosporidium</taxon>
    </lineage>
</organism>
<evidence type="ECO:0000313" key="3">
    <source>
        <dbReference type="Proteomes" id="UP000193467"/>
    </source>
</evidence>
<reference evidence="2 3" key="1">
    <citation type="submission" date="2016-07" db="EMBL/GenBank/DDBJ databases">
        <title>Pervasive Adenine N6-methylation of Active Genes in Fungi.</title>
        <authorList>
            <consortium name="DOE Joint Genome Institute"/>
            <person name="Mondo S.J."/>
            <person name="Dannebaum R.O."/>
            <person name="Kuo R.C."/>
            <person name="Labutti K."/>
            <person name="Haridas S."/>
            <person name="Kuo A."/>
            <person name="Salamov A."/>
            <person name="Ahrendt S.R."/>
            <person name="Lipzen A."/>
            <person name="Sullivan W."/>
            <person name="Andreopoulos W.B."/>
            <person name="Clum A."/>
            <person name="Lindquist E."/>
            <person name="Daum C."/>
            <person name="Ramamoorthy G.K."/>
            <person name="Gryganskyi A."/>
            <person name="Culley D."/>
            <person name="Magnuson J.K."/>
            <person name="James T.Y."/>
            <person name="O'Malley M.A."/>
            <person name="Stajich J.E."/>
            <person name="Spatafora J.W."/>
            <person name="Visel A."/>
            <person name="Grigoriev I.V."/>
        </authorList>
    </citation>
    <scope>NUCLEOTIDE SEQUENCE [LARGE SCALE GENOMIC DNA]</scope>
    <source>
        <strain evidence="2 3">62-1032</strain>
    </source>
</reference>
<evidence type="ECO:0000313" key="2">
    <source>
        <dbReference type="EMBL" id="ORY75625.1"/>
    </source>
</evidence>
<keyword evidence="3" id="KW-1185">Reference proteome</keyword>
<accession>A0A1Y2EXU5</accession>
<dbReference type="Pfam" id="PF00903">
    <property type="entry name" value="Glyoxalase"/>
    <property type="match status" value="1"/>
</dbReference>
<dbReference type="STRING" id="106004.A0A1Y2EXU5"/>
<dbReference type="Proteomes" id="UP000193467">
    <property type="component" value="Unassembled WGS sequence"/>
</dbReference>
<name>A0A1Y2EXU5_9BASI</name>
<proteinExistence type="predicted"/>
<dbReference type="InterPro" id="IPR029068">
    <property type="entry name" value="Glyas_Bleomycin-R_OHBP_Dase"/>
</dbReference>
<dbReference type="GO" id="GO:0051213">
    <property type="term" value="F:dioxygenase activity"/>
    <property type="evidence" value="ECO:0007669"/>
    <property type="project" value="UniProtKB-KW"/>
</dbReference>
<dbReference type="OrthoDB" id="16820at2759"/>
<dbReference type="SUPFAM" id="SSF54593">
    <property type="entry name" value="Glyoxalase/Bleomycin resistance protein/Dihydroxybiphenyl dioxygenase"/>
    <property type="match status" value="1"/>
</dbReference>
<feature type="domain" description="VOC" evidence="1">
    <location>
        <begin position="16"/>
        <end position="185"/>
    </location>
</feature>
<dbReference type="AlphaFoldDB" id="A0A1Y2EXU5"/>
<dbReference type="InParanoid" id="A0A1Y2EXU5"/>
<sequence>DVGGDPPRPEITKGINLHHLCLRIKDPERSLKFYREILGMRKLFSYNAGSFSIYCELASSSFCHMYHGDLDTETVWADFNNQKGLIELIHRHGTELDPDFSYCSGNEEPHMGFGHLGFTVDDVPGLVKRVEEAGYKVVKPQGVCTVETIGWPTGTPSPIKAYHELYYNMAMVQDPDGYWCELVPTVMDKK</sequence>
<protein>
    <submittedName>
        <fullName evidence="2">Glyoxalase/Bleomycin resistance protein/Dihydroxybiphenyl dioxygenase</fullName>
    </submittedName>
</protein>
<dbReference type="PANTHER" id="PTHR10374">
    <property type="entry name" value="LACTOYLGLUTATHIONE LYASE GLYOXALASE I"/>
    <property type="match status" value="1"/>
</dbReference>
<dbReference type="InterPro" id="IPR004360">
    <property type="entry name" value="Glyas_Fos-R_dOase_dom"/>
</dbReference>